<feature type="domain" description="Flagellar basal-body/hook protein C-terminal" evidence="7">
    <location>
        <begin position="597"/>
        <end position="637"/>
    </location>
</feature>
<dbReference type="EMBL" id="FOFX01000002">
    <property type="protein sequence ID" value="SEP70849.1"/>
    <property type="molecule type" value="Genomic_DNA"/>
</dbReference>
<evidence type="ECO:0000259" key="9">
    <source>
        <dbReference type="Pfam" id="PF22638"/>
    </source>
</evidence>
<dbReference type="Pfam" id="PF21158">
    <property type="entry name" value="flgK_1st_1"/>
    <property type="match status" value="1"/>
</dbReference>
<dbReference type="GO" id="GO:0009424">
    <property type="term" value="C:bacterial-type flagellum hook"/>
    <property type="evidence" value="ECO:0007669"/>
    <property type="project" value="InterPro"/>
</dbReference>
<dbReference type="Pfam" id="PF22638">
    <property type="entry name" value="FlgK_D1"/>
    <property type="match status" value="1"/>
</dbReference>
<dbReference type="GO" id="GO:0005576">
    <property type="term" value="C:extracellular region"/>
    <property type="evidence" value="ECO:0007669"/>
    <property type="project" value="UniProtKB-SubCell"/>
</dbReference>
<dbReference type="STRING" id="44577.ATY38_11415"/>
<reference evidence="10 12" key="1">
    <citation type="submission" date="2016-10" db="EMBL/GenBank/DDBJ databases">
        <authorList>
            <person name="de Groot N.N."/>
        </authorList>
    </citation>
    <scope>NUCLEOTIDE SEQUENCE [LARGE SCALE GENOMIC DNA]</scope>
    <source>
        <strain evidence="10">Nm10</strain>
        <strain evidence="11 12">Nm9</strain>
    </source>
</reference>
<dbReference type="InterPro" id="IPR049119">
    <property type="entry name" value="FlgK_D2-like"/>
</dbReference>
<feature type="domain" description="Flagellar hook-associated protein 1 D2-like" evidence="8">
    <location>
        <begin position="341"/>
        <end position="416"/>
    </location>
</feature>
<evidence type="ECO:0000313" key="11">
    <source>
        <dbReference type="EMBL" id="SEP70849.1"/>
    </source>
</evidence>
<dbReference type="OrthoDB" id="9802553at2"/>
<dbReference type="KEGG" id="nur:ATY38_11415"/>
<accession>A0A0S3AKS9</accession>
<evidence type="ECO:0000259" key="8">
    <source>
        <dbReference type="Pfam" id="PF21158"/>
    </source>
</evidence>
<sequence>MGNGILDIGISGLLTAQNQLLTTSHNISNVATPGYNRQQVILNTNTPQSSGAGFVGRGVHSTTVQRIYNQFLVNQSLQIQTQSQSLDSHFAQIKQLDDMLGDTTSGLSPALQNFFSALQDVASNPSVIPSRQAMISNGEALAARFQSMDQRMSQMREGINAQVTSLVVEVNSLAVQLAEINQQITLAEGASGGQPANDMLDQRDELINRLSKLINTDTIRESNGSVSIFVGNGQALVVGSQVLSLKAIQSPDDPSDLTLGLISRNNTIQINEDQVTGGVLGGLLSFRSETLDSAQNALGRIAITLAQSFNEQHQLGVDLNGNMGVNFFTVPSPKVISALTNNPASNITASISDHGALTTSDYQFSYDGTNYTLTRLSDNTSVSTLVAPSGGAPLILDGISVTGATILTNERFRIQPTVNGAKDIAVNIADTTKIAAAAPNRTNAAVTNTGTGKISAGTVNPLPLDPDLQQPLTITFHTPYDGQYDVTGTGAGLPATNQAYTEGADISFNGYTFQISGSPAAGDIFTITPNLNGSADNRNALLLGALQTKNTVENGTASYQSAYGQLVSQIGNKTRELEVTSKSQANFLAQIENTIQSTSGVNLDEEAANLMRFQQAYQAASKIIEMSNTLFDSILRIR</sequence>
<evidence type="ECO:0000256" key="4">
    <source>
        <dbReference type="ARBA" id="ARBA00016244"/>
    </source>
</evidence>
<dbReference type="Proteomes" id="UP000181998">
    <property type="component" value="Unassembled WGS sequence"/>
</dbReference>
<keyword evidence="10" id="KW-0282">Flagellum</keyword>
<evidence type="ECO:0000256" key="3">
    <source>
        <dbReference type="ARBA" id="ARBA00009677"/>
    </source>
</evidence>
<keyword evidence="5" id="KW-0964">Secreted</keyword>
<dbReference type="PRINTS" id="PR01005">
    <property type="entry name" value="FLGHOOKAP1"/>
</dbReference>
<dbReference type="InterPro" id="IPR002371">
    <property type="entry name" value="FlgK"/>
</dbReference>
<dbReference type="AlphaFoldDB" id="A0A0S3AKS9"/>
<dbReference type="PANTHER" id="PTHR30033">
    <property type="entry name" value="FLAGELLAR HOOK-ASSOCIATED PROTEIN 1"/>
    <property type="match status" value="1"/>
</dbReference>
<evidence type="ECO:0000313" key="12">
    <source>
        <dbReference type="Proteomes" id="UP000181998"/>
    </source>
</evidence>
<organism evidence="10 13">
    <name type="scientific">Nitrosomonas ureae</name>
    <dbReference type="NCBI Taxonomy" id="44577"/>
    <lineage>
        <taxon>Bacteria</taxon>
        <taxon>Pseudomonadati</taxon>
        <taxon>Pseudomonadota</taxon>
        <taxon>Betaproteobacteria</taxon>
        <taxon>Nitrosomonadales</taxon>
        <taxon>Nitrosomonadaceae</taxon>
        <taxon>Nitrosomonas</taxon>
    </lineage>
</organism>
<evidence type="ECO:0000259" key="7">
    <source>
        <dbReference type="Pfam" id="PF06429"/>
    </source>
</evidence>
<dbReference type="EMBL" id="FNLN01000017">
    <property type="protein sequence ID" value="SDU01566.1"/>
    <property type="molecule type" value="Genomic_DNA"/>
</dbReference>
<name>A0A0S3AKS9_9PROT</name>
<dbReference type="InterPro" id="IPR010930">
    <property type="entry name" value="Flg_bb/hook_C_dom"/>
</dbReference>
<gene>
    <name evidence="10" type="ORF">SAMN05216406_11731</name>
    <name evidence="11" type="ORF">SAMN05421510_100277</name>
</gene>
<dbReference type="PANTHER" id="PTHR30033:SF1">
    <property type="entry name" value="FLAGELLAR HOOK-ASSOCIATED PROTEIN 1"/>
    <property type="match status" value="1"/>
</dbReference>
<protein>
    <recommendedName>
        <fullName evidence="4">Flagellar hook-associated protein 1</fullName>
    </recommendedName>
</protein>
<keyword evidence="6" id="KW-0975">Bacterial flagellum</keyword>
<dbReference type="GO" id="GO:0044780">
    <property type="term" value="P:bacterial-type flagellum assembly"/>
    <property type="evidence" value="ECO:0007669"/>
    <property type="project" value="InterPro"/>
</dbReference>
<proteinExistence type="inferred from homology"/>
<comment type="similarity">
    <text evidence="3">Belongs to the flagella basal body rod proteins family.</text>
</comment>
<keyword evidence="13" id="KW-1185">Reference proteome</keyword>
<dbReference type="NCBIfam" id="TIGR02492">
    <property type="entry name" value="flgK_ends"/>
    <property type="match status" value="1"/>
</dbReference>
<evidence type="ECO:0000256" key="2">
    <source>
        <dbReference type="ARBA" id="ARBA00004613"/>
    </source>
</evidence>
<dbReference type="InterPro" id="IPR053927">
    <property type="entry name" value="FlgK_helical"/>
</dbReference>
<evidence type="ECO:0000256" key="1">
    <source>
        <dbReference type="ARBA" id="ARBA00004365"/>
    </source>
</evidence>
<dbReference type="GO" id="GO:0005198">
    <property type="term" value="F:structural molecule activity"/>
    <property type="evidence" value="ECO:0007669"/>
    <property type="project" value="InterPro"/>
</dbReference>
<reference evidence="13" key="2">
    <citation type="submission" date="2016-10" db="EMBL/GenBank/DDBJ databases">
        <authorList>
            <person name="Varghese N."/>
            <person name="Submissions S."/>
        </authorList>
    </citation>
    <scope>NUCLEOTIDE SEQUENCE [LARGE SCALE GENOMIC DNA]</scope>
    <source>
        <strain evidence="13">Nm10</strain>
    </source>
</reference>
<keyword evidence="10" id="KW-0966">Cell projection</keyword>
<dbReference type="RefSeq" id="WP_062559417.1">
    <property type="nucleotide sequence ID" value="NZ_CP013341.1"/>
</dbReference>
<evidence type="ECO:0000313" key="10">
    <source>
        <dbReference type="EMBL" id="SDU01566.1"/>
    </source>
</evidence>
<evidence type="ECO:0000256" key="6">
    <source>
        <dbReference type="ARBA" id="ARBA00023143"/>
    </source>
</evidence>
<evidence type="ECO:0000313" key="13">
    <source>
        <dbReference type="Proteomes" id="UP000182882"/>
    </source>
</evidence>
<evidence type="ECO:0000256" key="5">
    <source>
        <dbReference type="ARBA" id="ARBA00022525"/>
    </source>
</evidence>
<keyword evidence="10" id="KW-0969">Cilium</keyword>
<feature type="domain" description="Flagellar hook-associated protein FlgK helical" evidence="9">
    <location>
        <begin position="94"/>
        <end position="328"/>
    </location>
</feature>
<comment type="subcellular location">
    <subcellularLocation>
        <location evidence="1">Bacterial flagellum</location>
    </subcellularLocation>
    <subcellularLocation>
        <location evidence="2">Secreted</location>
    </subcellularLocation>
</comment>
<dbReference type="SUPFAM" id="SSF64518">
    <property type="entry name" value="Phase 1 flagellin"/>
    <property type="match status" value="2"/>
</dbReference>
<dbReference type="Pfam" id="PF06429">
    <property type="entry name" value="Flg_bbr_C"/>
    <property type="match status" value="1"/>
</dbReference>
<dbReference type="Proteomes" id="UP000182882">
    <property type="component" value="Unassembled WGS sequence"/>
</dbReference>